<dbReference type="RefSeq" id="WP_307904917.1">
    <property type="nucleotide sequence ID" value="NZ_AP027059.1"/>
</dbReference>
<gene>
    <name evidence="8" type="ORF">HLVA_05480</name>
</gene>
<dbReference type="Gene3D" id="3.80.30.20">
    <property type="entry name" value="tm_1862 like domain"/>
    <property type="match status" value="1"/>
</dbReference>
<dbReference type="InterPro" id="IPR006158">
    <property type="entry name" value="Cobalamin-bd"/>
</dbReference>
<dbReference type="PANTHER" id="PTHR43409:SF16">
    <property type="entry name" value="SLR0320 PROTEIN"/>
    <property type="match status" value="1"/>
</dbReference>
<dbReference type="SMART" id="SM00729">
    <property type="entry name" value="Elp3"/>
    <property type="match status" value="1"/>
</dbReference>
<dbReference type="SUPFAM" id="SSF102114">
    <property type="entry name" value="Radical SAM enzymes"/>
    <property type="match status" value="1"/>
</dbReference>
<evidence type="ECO:0000313" key="8">
    <source>
        <dbReference type="EMBL" id="BDU49979.1"/>
    </source>
</evidence>
<keyword evidence="2" id="KW-0949">S-adenosyl-L-methionine</keyword>
<name>A0AAU9DGZ6_9FUSO</name>
<dbReference type="GO" id="GO:0031419">
    <property type="term" value="F:cobalamin binding"/>
    <property type="evidence" value="ECO:0007669"/>
    <property type="project" value="InterPro"/>
</dbReference>
<keyword evidence="5" id="KW-0411">Iron-sulfur</keyword>
<reference evidence="8 9" key="1">
    <citation type="submission" date="2022-11" db="EMBL/GenBank/DDBJ databases">
        <title>Haliovirga abyssi gen. nov., sp. nov., a mesophilic fermentative bacterium isolated from the Iheya North hydrothermal field and the proposal of Haliovirgaceae fam. nov.</title>
        <authorList>
            <person name="Miyazaki U."/>
            <person name="Tame A."/>
            <person name="Miyazaki J."/>
            <person name="Takai K."/>
            <person name="Sawayama S."/>
            <person name="Kitajima M."/>
            <person name="Okamoto A."/>
            <person name="Nakagawa S."/>
        </authorList>
    </citation>
    <scope>NUCLEOTIDE SEQUENCE [LARGE SCALE GENOMIC DNA]</scope>
    <source>
        <strain evidence="8 9">IC12</strain>
    </source>
</reference>
<dbReference type="PROSITE" id="PS51918">
    <property type="entry name" value="RADICAL_SAM"/>
    <property type="match status" value="1"/>
</dbReference>
<dbReference type="SUPFAM" id="SSF52242">
    <property type="entry name" value="Cobalamin (vitamin B12)-binding domain"/>
    <property type="match status" value="1"/>
</dbReference>
<dbReference type="InterPro" id="IPR025288">
    <property type="entry name" value="DUF4080"/>
</dbReference>
<dbReference type="Proteomes" id="UP001321582">
    <property type="component" value="Chromosome"/>
</dbReference>
<dbReference type="Pfam" id="PF04055">
    <property type="entry name" value="Radical_SAM"/>
    <property type="match status" value="1"/>
</dbReference>
<keyword evidence="9" id="KW-1185">Reference proteome</keyword>
<dbReference type="GO" id="GO:0046872">
    <property type="term" value="F:metal ion binding"/>
    <property type="evidence" value="ECO:0007669"/>
    <property type="project" value="UniProtKB-KW"/>
</dbReference>
<dbReference type="InterPro" id="IPR007197">
    <property type="entry name" value="rSAM"/>
</dbReference>
<dbReference type="Pfam" id="PF13311">
    <property type="entry name" value="DUF4080"/>
    <property type="match status" value="1"/>
</dbReference>
<dbReference type="InterPro" id="IPR006638">
    <property type="entry name" value="Elp3/MiaA/NifB-like_rSAM"/>
</dbReference>
<dbReference type="PROSITE" id="PS51332">
    <property type="entry name" value="B12_BINDING"/>
    <property type="match status" value="1"/>
</dbReference>
<evidence type="ECO:0000259" key="7">
    <source>
        <dbReference type="PROSITE" id="PS51918"/>
    </source>
</evidence>
<dbReference type="InterPro" id="IPR051198">
    <property type="entry name" value="BchE-like"/>
</dbReference>
<dbReference type="InterPro" id="IPR058240">
    <property type="entry name" value="rSAM_sf"/>
</dbReference>
<dbReference type="GO" id="GO:0003824">
    <property type="term" value="F:catalytic activity"/>
    <property type="evidence" value="ECO:0007669"/>
    <property type="project" value="InterPro"/>
</dbReference>
<dbReference type="InterPro" id="IPR034466">
    <property type="entry name" value="Methyltransferase_Class_B"/>
</dbReference>
<evidence type="ECO:0000256" key="4">
    <source>
        <dbReference type="ARBA" id="ARBA00023004"/>
    </source>
</evidence>
<dbReference type="Pfam" id="PF02310">
    <property type="entry name" value="B12-binding"/>
    <property type="match status" value="1"/>
</dbReference>
<keyword evidence="4" id="KW-0408">Iron</keyword>
<organism evidence="8 9">
    <name type="scientific">Haliovirga abyssi</name>
    <dbReference type="NCBI Taxonomy" id="2996794"/>
    <lineage>
        <taxon>Bacteria</taxon>
        <taxon>Fusobacteriati</taxon>
        <taxon>Fusobacteriota</taxon>
        <taxon>Fusobacteriia</taxon>
        <taxon>Fusobacteriales</taxon>
        <taxon>Haliovirgaceae</taxon>
        <taxon>Haliovirga</taxon>
    </lineage>
</organism>
<dbReference type="PANTHER" id="PTHR43409">
    <property type="entry name" value="ANAEROBIC MAGNESIUM-PROTOPORPHYRIN IX MONOMETHYL ESTER CYCLASE-RELATED"/>
    <property type="match status" value="1"/>
</dbReference>
<keyword evidence="3" id="KW-0479">Metal-binding</keyword>
<protein>
    <submittedName>
        <fullName evidence="8">B12-binding domain-containing radical SAM protein</fullName>
    </submittedName>
</protein>
<dbReference type="Gene3D" id="3.40.50.280">
    <property type="entry name" value="Cobalamin-binding domain"/>
    <property type="match status" value="1"/>
</dbReference>
<evidence type="ECO:0000256" key="5">
    <source>
        <dbReference type="ARBA" id="ARBA00023014"/>
    </source>
</evidence>
<dbReference type="GO" id="GO:0051539">
    <property type="term" value="F:4 iron, 4 sulfur cluster binding"/>
    <property type="evidence" value="ECO:0007669"/>
    <property type="project" value="UniProtKB-KW"/>
</dbReference>
<feature type="domain" description="Radical SAM core" evidence="7">
    <location>
        <begin position="176"/>
        <end position="404"/>
    </location>
</feature>
<sequence length="572" mass="68662">MKKILFVGINSKFIHTNLALRYIIKYAEKNIKDEKYSMKLVEYTINNTIYSIIKNIYKEKAEIILFSMYIWNREYTLKVIKEVKKVLPNSKIILGGPEAAYDAVDIMNENQEIDFIIFGEGEKVVLNFLKEDNAKSIKGIYYRENGVILSNKPEKLIENLDDVPFPYTEEEIKELIAERKIIYYESSRGCPFNCSYCMSSIEKSVRFFSLDRVKKDLKFFIENSVNLVKFVDRTYNLKKDRYLEIWRYIVDNYKEGIRFHFEITLDLFDEEVLEFLETVPKGLFQFEIGIQTINKKTLKAINRKNDLERISKNISLLKKNIHLHLDLIAGLPYEDYKTFGNSFNYVYGLNPEMLQLGFLKILKGTQISTEIEKYGYKYLNFQPYEVLENKFICYGEIVKLKNIEKLVDFYFNSNEFNVSVPFIINNFYDSSFEFYEDFSEWWDNKKYFEVAHKKIAVFDFLYDFYLEKEFDKLDMFKDYLKFDYIKMEKPRFFHEWYKKNVTKNEYENIISNSKLNIEFKSVREKYKKTEVEIFNYDILNGEKDNYSNNKNGSENIKILFIYKNNETEIRCV</sequence>
<dbReference type="InterPro" id="IPR036724">
    <property type="entry name" value="Cobalamin-bd_sf"/>
</dbReference>
<dbReference type="InterPro" id="IPR023404">
    <property type="entry name" value="rSAM_horseshoe"/>
</dbReference>
<evidence type="ECO:0000256" key="2">
    <source>
        <dbReference type="ARBA" id="ARBA00022691"/>
    </source>
</evidence>
<accession>A0AAU9DGZ6</accession>
<evidence type="ECO:0000313" key="9">
    <source>
        <dbReference type="Proteomes" id="UP001321582"/>
    </source>
</evidence>
<dbReference type="SFLD" id="SFLDS00029">
    <property type="entry name" value="Radical_SAM"/>
    <property type="match status" value="1"/>
</dbReference>
<dbReference type="SFLD" id="SFLDG01123">
    <property type="entry name" value="methyltransferase_(Class_B)"/>
    <property type="match status" value="1"/>
</dbReference>
<evidence type="ECO:0000256" key="1">
    <source>
        <dbReference type="ARBA" id="ARBA00001966"/>
    </source>
</evidence>
<dbReference type="SFLD" id="SFLDG01082">
    <property type="entry name" value="B12-binding_domain_containing"/>
    <property type="match status" value="1"/>
</dbReference>
<evidence type="ECO:0000259" key="6">
    <source>
        <dbReference type="PROSITE" id="PS51332"/>
    </source>
</evidence>
<comment type="cofactor">
    <cofactor evidence="1">
        <name>[4Fe-4S] cluster</name>
        <dbReference type="ChEBI" id="CHEBI:49883"/>
    </cofactor>
</comment>
<dbReference type="AlphaFoldDB" id="A0AAU9DGZ6"/>
<dbReference type="GO" id="GO:0005829">
    <property type="term" value="C:cytosol"/>
    <property type="evidence" value="ECO:0007669"/>
    <property type="project" value="TreeGrafter"/>
</dbReference>
<dbReference type="KEGG" id="haby:HLVA_05480"/>
<feature type="domain" description="B12-binding" evidence="6">
    <location>
        <begin position="2"/>
        <end position="139"/>
    </location>
</feature>
<evidence type="ECO:0000256" key="3">
    <source>
        <dbReference type="ARBA" id="ARBA00022723"/>
    </source>
</evidence>
<proteinExistence type="predicted"/>
<dbReference type="CDD" id="cd02068">
    <property type="entry name" value="radical_SAM_B12_BD"/>
    <property type="match status" value="1"/>
</dbReference>
<dbReference type="EMBL" id="AP027059">
    <property type="protein sequence ID" value="BDU49979.1"/>
    <property type="molecule type" value="Genomic_DNA"/>
</dbReference>